<name>A0ABM7UH32_9LEPT</name>
<evidence type="ECO:0000313" key="4">
    <source>
        <dbReference type="EMBL" id="BDA77910.1"/>
    </source>
</evidence>
<dbReference type="RefSeq" id="WP_167837156.1">
    <property type="nucleotide sequence ID" value="NZ_AP025028.1"/>
</dbReference>
<feature type="region of interest" description="Disordered" evidence="2">
    <location>
        <begin position="1"/>
        <end position="20"/>
    </location>
</feature>
<dbReference type="PANTHER" id="PTHR35038">
    <property type="entry name" value="DISSIMILATORY SULFITE REDUCTASE SIRA"/>
    <property type="match status" value="1"/>
</dbReference>
<evidence type="ECO:0000256" key="2">
    <source>
        <dbReference type="SAM" id="MobiDB-lite"/>
    </source>
</evidence>
<accession>A0ABM7UH32</accession>
<feature type="compositionally biased region" description="Polar residues" evidence="2">
    <location>
        <begin position="128"/>
        <end position="141"/>
    </location>
</feature>
<dbReference type="PANTHER" id="PTHR35038:SF8">
    <property type="entry name" value="C-TYPE POLYHEME CYTOCHROME OMCC"/>
    <property type="match status" value="1"/>
</dbReference>
<dbReference type="Proteomes" id="UP000245263">
    <property type="component" value="Chromosome 1"/>
</dbReference>
<feature type="domain" description="Cytochrome c-552/4" evidence="3">
    <location>
        <begin position="31"/>
        <end position="79"/>
    </location>
</feature>
<dbReference type="SUPFAM" id="SSF48695">
    <property type="entry name" value="Multiheme cytochromes"/>
    <property type="match status" value="1"/>
</dbReference>
<dbReference type="Gene3D" id="1.10.1130.10">
    <property type="entry name" value="Flavocytochrome C3, Chain A"/>
    <property type="match status" value="1"/>
</dbReference>
<dbReference type="InterPro" id="IPR023155">
    <property type="entry name" value="Cyt_c-552/4"/>
</dbReference>
<gene>
    <name evidence="4" type="ORF">LPTSP3_g08400</name>
</gene>
<feature type="region of interest" description="Disordered" evidence="2">
    <location>
        <begin position="124"/>
        <end position="143"/>
    </location>
</feature>
<evidence type="ECO:0000313" key="5">
    <source>
        <dbReference type="Proteomes" id="UP000245263"/>
    </source>
</evidence>
<keyword evidence="5" id="KW-1185">Reference proteome</keyword>
<reference evidence="4 5" key="1">
    <citation type="submission" date="2021-08" db="EMBL/GenBank/DDBJ databases">
        <title>Complete genome sequence of Leptospira kobayashii strain E30.</title>
        <authorList>
            <person name="Nakao R."/>
            <person name="Nakamura S."/>
            <person name="Masuzawa T."/>
            <person name="Koizumi N."/>
        </authorList>
    </citation>
    <scope>NUCLEOTIDE SEQUENCE [LARGE SCALE GENOMIC DNA]</scope>
    <source>
        <strain evidence="4 5">E30</strain>
    </source>
</reference>
<dbReference type="InterPro" id="IPR036280">
    <property type="entry name" value="Multihaem_cyt_sf"/>
</dbReference>
<evidence type="ECO:0000256" key="1">
    <source>
        <dbReference type="ARBA" id="ARBA00022729"/>
    </source>
</evidence>
<organism evidence="4 5">
    <name type="scientific">Leptospira kobayashii</name>
    <dbReference type="NCBI Taxonomy" id="1917830"/>
    <lineage>
        <taxon>Bacteria</taxon>
        <taxon>Pseudomonadati</taxon>
        <taxon>Spirochaetota</taxon>
        <taxon>Spirochaetia</taxon>
        <taxon>Leptospirales</taxon>
        <taxon>Leptospiraceae</taxon>
        <taxon>Leptospira</taxon>
    </lineage>
</organism>
<evidence type="ECO:0000259" key="3">
    <source>
        <dbReference type="Pfam" id="PF13435"/>
    </source>
</evidence>
<dbReference type="InterPro" id="IPR051829">
    <property type="entry name" value="Multiheme_Cytochr_ET"/>
</dbReference>
<proteinExistence type="predicted"/>
<sequence length="379" mass="43158">MATHWKDPIPEQGPSPGHFSKLESQLDPGSCGTCHKEQFQKWGQSLHARTISPGVLWQLPGLGKEQADACFRCHSPLTETRRYLAVNEGWESDFPKEWATYLPKGTEKQGLICANCHVRNHNRFGPPSKTNSAASKTSPHNGFTAKEEFESSEFCKNCHETPESGKMINGKRMMETFSEWKTSKFAKEGTNCQNCHMPDRNHEWKGIHDKEMVQNALDVKLEVSEKDNSIFVKGTLTSKNIGHKFPSYAVPKIYIRLVLDSRPKFKEPIILREEIIGRFVDIYIEKESFDTRLSPGESFQIEGKLAKSQIPPGSTIKLEIDVSPGEMYKRMFQHNLENKETLFISPNAIPILEQALSEKKKSDYRLFTLSREVLGSLRQ</sequence>
<dbReference type="Pfam" id="PF13435">
    <property type="entry name" value="Cytochrome_C554"/>
    <property type="match status" value="1"/>
</dbReference>
<keyword evidence="1" id="KW-0732">Signal</keyword>
<protein>
    <recommendedName>
        <fullName evidence="3">Cytochrome c-552/4 domain-containing protein</fullName>
    </recommendedName>
</protein>
<dbReference type="EMBL" id="AP025028">
    <property type="protein sequence ID" value="BDA77910.1"/>
    <property type="molecule type" value="Genomic_DNA"/>
</dbReference>